<feature type="non-terminal residue" evidence="1">
    <location>
        <position position="1"/>
    </location>
</feature>
<proteinExistence type="predicted"/>
<evidence type="ECO:0000313" key="2">
    <source>
        <dbReference type="Proteomes" id="UP000237000"/>
    </source>
</evidence>
<keyword evidence="2" id="KW-1185">Reference proteome</keyword>
<accession>A0A2P5FHY9</accession>
<dbReference type="EMBL" id="JXTC01000032">
    <property type="protein sequence ID" value="PON97402.1"/>
    <property type="molecule type" value="Genomic_DNA"/>
</dbReference>
<dbReference type="InParanoid" id="A0A2P5FHY9"/>
<protein>
    <submittedName>
        <fullName evidence="1">Uncharacterized protein</fullName>
    </submittedName>
</protein>
<name>A0A2P5FHY9_TREOI</name>
<dbReference type="Proteomes" id="UP000237000">
    <property type="component" value="Unassembled WGS sequence"/>
</dbReference>
<comment type="caution">
    <text evidence="1">The sequence shown here is derived from an EMBL/GenBank/DDBJ whole genome shotgun (WGS) entry which is preliminary data.</text>
</comment>
<gene>
    <name evidence="1" type="ORF">TorRG33x02_068690</name>
</gene>
<sequence>FSPMLQFSKPNSMCAKAFLLQVSIPAWRNIVGSFAPLASRASAGPASDR</sequence>
<dbReference type="AlphaFoldDB" id="A0A2P5FHY9"/>
<organism evidence="1 2">
    <name type="scientific">Trema orientale</name>
    <name type="common">Charcoal tree</name>
    <name type="synonym">Celtis orientalis</name>
    <dbReference type="NCBI Taxonomy" id="63057"/>
    <lineage>
        <taxon>Eukaryota</taxon>
        <taxon>Viridiplantae</taxon>
        <taxon>Streptophyta</taxon>
        <taxon>Embryophyta</taxon>
        <taxon>Tracheophyta</taxon>
        <taxon>Spermatophyta</taxon>
        <taxon>Magnoliopsida</taxon>
        <taxon>eudicotyledons</taxon>
        <taxon>Gunneridae</taxon>
        <taxon>Pentapetalae</taxon>
        <taxon>rosids</taxon>
        <taxon>fabids</taxon>
        <taxon>Rosales</taxon>
        <taxon>Cannabaceae</taxon>
        <taxon>Trema</taxon>
    </lineage>
</organism>
<evidence type="ECO:0000313" key="1">
    <source>
        <dbReference type="EMBL" id="PON97402.1"/>
    </source>
</evidence>
<reference evidence="2" key="1">
    <citation type="submission" date="2016-06" db="EMBL/GenBank/DDBJ databases">
        <title>Parallel loss of symbiosis genes in relatives of nitrogen-fixing non-legume Parasponia.</title>
        <authorList>
            <person name="Van Velzen R."/>
            <person name="Holmer R."/>
            <person name="Bu F."/>
            <person name="Rutten L."/>
            <person name="Van Zeijl A."/>
            <person name="Liu W."/>
            <person name="Santuari L."/>
            <person name="Cao Q."/>
            <person name="Sharma T."/>
            <person name="Shen D."/>
            <person name="Roswanjaya Y."/>
            <person name="Wardhani T."/>
            <person name="Kalhor M.S."/>
            <person name="Jansen J."/>
            <person name="Van den Hoogen J."/>
            <person name="Gungor B."/>
            <person name="Hartog M."/>
            <person name="Hontelez J."/>
            <person name="Verver J."/>
            <person name="Yang W.-C."/>
            <person name="Schijlen E."/>
            <person name="Repin R."/>
            <person name="Schilthuizen M."/>
            <person name="Schranz E."/>
            <person name="Heidstra R."/>
            <person name="Miyata K."/>
            <person name="Fedorova E."/>
            <person name="Kohlen W."/>
            <person name="Bisseling T."/>
            <person name="Smit S."/>
            <person name="Geurts R."/>
        </authorList>
    </citation>
    <scope>NUCLEOTIDE SEQUENCE [LARGE SCALE GENOMIC DNA]</scope>
    <source>
        <strain evidence="2">cv. RG33-2</strain>
    </source>
</reference>